<dbReference type="Proteomes" id="UP001597520">
    <property type="component" value="Unassembled WGS sequence"/>
</dbReference>
<evidence type="ECO:0000313" key="1">
    <source>
        <dbReference type="EMBL" id="MFD2705533.1"/>
    </source>
</evidence>
<dbReference type="EMBL" id="JBHUML010000002">
    <property type="protein sequence ID" value="MFD2705533.1"/>
    <property type="molecule type" value="Genomic_DNA"/>
</dbReference>
<protein>
    <recommendedName>
        <fullName evidence="3">Transposase</fullName>
    </recommendedName>
</protein>
<comment type="caution">
    <text evidence="1">The sequence shown here is derived from an EMBL/GenBank/DDBJ whole genome shotgun (WGS) entry which is preliminary data.</text>
</comment>
<evidence type="ECO:0008006" key="3">
    <source>
        <dbReference type="Google" id="ProtNLM"/>
    </source>
</evidence>
<proteinExistence type="predicted"/>
<organism evidence="1 2">
    <name type="scientific">Salibacterium lacus</name>
    <dbReference type="NCBI Taxonomy" id="1898109"/>
    <lineage>
        <taxon>Bacteria</taxon>
        <taxon>Bacillati</taxon>
        <taxon>Bacillota</taxon>
        <taxon>Bacilli</taxon>
        <taxon>Bacillales</taxon>
        <taxon>Bacillaceae</taxon>
    </lineage>
</organism>
<accession>A0ABW5T1V9</accession>
<dbReference type="RefSeq" id="WP_380712774.1">
    <property type="nucleotide sequence ID" value="NZ_JBHUML010000002.1"/>
</dbReference>
<gene>
    <name evidence="1" type="ORF">ACFSUB_08635</name>
</gene>
<keyword evidence="2" id="KW-1185">Reference proteome</keyword>
<sequence length="50" mass="5532">MRTPGSRAFTEKPHHGFGGCEATGLKRVNNKFGCWKKHFTNWANGLVDAA</sequence>
<name>A0ABW5T1V9_9BACI</name>
<reference evidence="2" key="1">
    <citation type="journal article" date="2019" name="Int. J. Syst. Evol. Microbiol.">
        <title>The Global Catalogue of Microorganisms (GCM) 10K type strain sequencing project: providing services to taxonomists for standard genome sequencing and annotation.</title>
        <authorList>
            <consortium name="The Broad Institute Genomics Platform"/>
            <consortium name="The Broad Institute Genome Sequencing Center for Infectious Disease"/>
            <person name="Wu L."/>
            <person name="Ma J."/>
        </authorList>
    </citation>
    <scope>NUCLEOTIDE SEQUENCE [LARGE SCALE GENOMIC DNA]</scope>
    <source>
        <strain evidence="2">KCTC 33792</strain>
    </source>
</reference>
<evidence type="ECO:0000313" key="2">
    <source>
        <dbReference type="Proteomes" id="UP001597520"/>
    </source>
</evidence>